<evidence type="ECO:0008006" key="4">
    <source>
        <dbReference type="Google" id="ProtNLM"/>
    </source>
</evidence>
<protein>
    <recommendedName>
        <fullName evidence="4">DUF1918 domain-containing protein</fullName>
    </recommendedName>
</protein>
<organism evidence="2 3">
    <name type="scientific">Nakamurella flava</name>
    <dbReference type="NCBI Taxonomy" id="2576308"/>
    <lineage>
        <taxon>Bacteria</taxon>
        <taxon>Bacillati</taxon>
        <taxon>Actinomycetota</taxon>
        <taxon>Actinomycetes</taxon>
        <taxon>Nakamurellales</taxon>
        <taxon>Nakamurellaceae</taxon>
        <taxon>Nakamurella</taxon>
    </lineage>
</organism>
<accession>A0A4U6QBR0</accession>
<dbReference type="EMBL" id="SZZH01000005">
    <property type="protein sequence ID" value="TKV57316.1"/>
    <property type="molecule type" value="Genomic_DNA"/>
</dbReference>
<sequence length="131" mass="13713">MNDDTALSNATGLPALAVHRTARPVTDADRATSGGTGPQAGIPHPSVPAPTPGRRPRPLRVGDTVRSLVDDVCVTVGLTGLVVNVIHPGYGGNYGRTPRARVLWDNDTSSMAEYDTFDVLTHRGSVDSDVA</sequence>
<keyword evidence="3" id="KW-1185">Reference proteome</keyword>
<gene>
    <name evidence="2" type="ORF">FDO65_17470</name>
</gene>
<dbReference type="Proteomes" id="UP000306985">
    <property type="component" value="Unassembled WGS sequence"/>
</dbReference>
<dbReference type="OrthoDB" id="9980223at2"/>
<dbReference type="AlphaFoldDB" id="A0A4U6QBR0"/>
<comment type="caution">
    <text evidence="2">The sequence shown here is derived from an EMBL/GenBank/DDBJ whole genome shotgun (WGS) entry which is preliminary data.</text>
</comment>
<evidence type="ECO:0000313" key="3">
    <source>
        <dbReference type="Proteomes" id="UP000306985"/>
    </source>
</evidence>
<feature type="region of interest" description="Disordered" evidence="1">
    <location>
        <begin position="18"/>
        <end position="62"/>
    </location>
</feature>
<name>A0A4U6QBR0_9ACTN</name>
<dbReference type="RefSeq" id="WP_137451020.1">
    <property type="nucleotide sequence ID" value="NZ_SZZH01000005.1"/>
</dbReference>
<proteinExistence type="predicted"/>
<evidence type="ECO:0000313" key="2">
    <source>
        <dbReference type="EMBL" id="TKV57316.1"/>
    </source>
</evidence>
<evidence type="ECO:0000256" key="1">
    <source>
        <dbReference type="SAM" id="MobiDB-lite"/>
    </source>
</evidence>
<reference evidence="2 3" key="1">
    <citation type="submission" date="2019-05" db="EMBL/GenBank/DDBJ databases">
        <title>Nakamurella sp. N5BH11, whole genome shotgun sequence.</title>
        <authorList>
            <person name="Tuo L."/>
        </authorList>
    </citation>
    <scope>NUCLEOTIDE SEQUENCE [LARGE SCALE GENOMIC DNA]</scope>
    <source>
        <strain evidence="2 3">N5BH11</strain>
    </source>
</reference>